<reference evidence="2" key="2">
    <citation type="submission" date="2020-10" db="EMBL/GenBank/DDBJ databases">
        <authorList>
            <person name="Cooper E.A."/>
            <person name="Brenton Z.W."/>
            <person name="Flinn B.S."/>
            <person name="Jenkins J."/>
            <person name="Shu S."/>
            <person name="Flowers D."/>
            <person name="Luo F."/>
            <person name="Wang Y."/>
            <person name="Xia P."/>
            <person name="Barry K."/>
            <person name="Daum C."/>
            <person name="Lipzen A."/>
            <person name="Yoshinaga Y."/>
            <person name="Schmutz J."/>
            <person name="Saski C."/>
            <person name="Vermerris W."/>
            <person name="Kresovich S."/>
        </authorList>
    </citation>
    <scope>NUCLEOTIDE SEQUENCE</scope>
</reference>
<accession>A0A921QWS8</accession>
<reference evidence="2" key="1">
    <citation type="journal article" date="2019" name="BMC Genomics">
        <title>A new reference genome for Sorghum bicolor reveals high levels of sequence similarity between sweet and grain genotypes: implications for the genetics of sugar metabolism.</title>
        <authorList>
            <person name="Cooper E.A."/>
            <person name="Brenton Z.W."/>
            <person name="Flinn B.S."/>
            <person name="Jenkins J."/>
            <person name="Shu S."/>
            <person name="Flowers D."/>
            <person name="Luo F."/>
            <person name="Wang Y."/>
            <person name="Xia P."/>
            <person name="Barry K."/>
            <person name="Daum C."/>
            <person name="Lipzen A."/>
            <person name="Yoshinaga Y."/>
            <person name="Schmutz J."/>
            <person name="Saski C."/>
            <person name="Vermerris W."/>
            <person name="Kresovich S."/>
        </authorList>
    </citation>
    <scope>NUCLEOTIDE SEQUENCE</scope>
</reference>
<dbReference type="AlphaFoldDB" id="A0A921QWS8"/>
<sequence>MGAEKTRLRSLLQSSSRPWCPPLCCLTLASIPCFGLQRGLSLDAYKVCRLPMQLELIIYYLIYIYVSTTRTFPFTWIFLDGPGINYSIFTYKLDANKVWSLLSVAINARAYYLKICMKLGHATQTYLADQPLEKAWDCTCDLLLQWSWRSHKRFRRKRL</sequence>
<evidence type="ECO:0000313" key="3">
    <source>
        <dbReference type="Proteomes" id="UP000807115"/>
    </source>
</evidence>
<dbReference type="Proteomes" id="UP000807115">
    <property type="component" value="Chromosome 5"/>
</dbReference>
<organism evidence="2 3">
    <name type="scientific">Sorghum bicolor</name>
    <name type="common">Sorghum</name>
    <name type="synonym">Sorghum vulgare</name>
    <dbReference type="NCBI Taxonomy" id="4558"/>
    <lineage>
        <taxon>Eukaryota</taxon>
        <taxon>Viridiplantae</taxon>
        <taxon>Streptophyta</taxon>
        <taxon>Embryophyta</taxon>
        <taxon>Tracheophyta</taxon>
        <taxon>Spermatophyta</taxon>
        <taxon>Magnoliopsida</taxon>
        <taxon>Liliopsida</taxon>
        <taxon>Poales</taxon>
        <taxon>Poaceae</taxon>
        <taxon>PACMAD clade</taxon>
        <taxon>Panicoideae</taxon>
        <taxon>Andropogonodae</taxon>
        <taxon>Andropogoneae</taxon>
        <taxon>Sorghinae</taxon>
        <taxon>Sorghum</taxon>
    </lineage>
</organism>
<gene>
    <name evidence="2" type="ORF">BDA96_05G016200</name>
</gene>
<dbReference type="EMBL" id="CM027684">
    <property type="protein sequence ID" value="KAG0528487.1"/>
    <property type="molecule type" value="Genomic_DNA"/>
</dbReference>
<keyword evidence="1" id="KW-1133">Transmembrane helix</keyword>
<name>A0A921QWS8_SORBI</name>
<evidence type="ECO:0000256" key="1">
    <source>
        <dbReference type="SAM" id="Phobius"/>
    </source>
</evidence>
<feature type="transmembrane region" description="Helical" evidence="1">
    <location>
        <begin position="57"/>
        <end position="79"/>
    </location>
</feature>
<proteinExistence type="predicted"/>
<evidence type="ECO:0000313" key="2">
    <source>
        <dbReference type="EMBL" id="KAG0528487.1"/>
    </source>
</evidence>
<keyword evidence="1" id="KW-0812">Transmembrane</keyword>
<comment type="caution">
    <text evidence="2">The sequence shown here is derived from an EMBL/GenBank/DDBJ whole genome shotgun (WGS) entry which is preliminary data.</text>
</comment>
<protein>
    <submittedName>
        <fullName evidence="2">Uncharacterized protein</fullName>
    </submittedName>
</protein>
<keyword evidence="1" id="KW-0472">Membrane</keyword>